<evidence type="ECO:0000313" key="1">
    <source>
        <dbReference type="EMBL" id="TQD95284.1"/>
    </source>
</evidence>
<evidence type="ECO:0000313" key="2">
    <source>
        <dbReference type="Proteomes" id="UP000315295"/>
    </source>
</evidence>
<name>A0A540M959_MALBA</name>
<organism evidence="1 2">
    <name type="scientific">Malus baccata</name>
    <name type="common">Siberian crab apple</name>
    <name type="synonym">Pyrus baccata</name>
    <dbReference type="NCBI Taxonomy" id="106549"/>
    <lineage>
        <taxon>Eukaryota</taxon>
        <taxon>Viridiplantae</taxon>
        <taxon>Streptophyta</taxon>
        <taxon>Embryophyta</taxon>
        <taxon>Tracheophyta</taxon>
        <taxon>Spermatophyta</taxon>
        <taxon>Magnoliopsida</taxon>
        <taxon>eudicotyledons</taxon>
        <taxon>Gunneridae</taxon>
        <taxon>Pentapetalae</taxon>
        <taxon>rosids</taxon>
        <taxon>fabids</taxon>
        <taxon>Rosales</taxon>
        <taxon>Rosaceae</taxon>
        <taxon>Amygdaloideae</taxon>
        <taxon>Maleae</taxon>
        <taxon>Malus</taxon>
    </lineage>
</organism>
<comment type="caution">
    <text evidence="1">The sequence shown here is derived from an EMBL/GenBank/DDBJ whole genome shotgun (WGS) entry which is preliminary data.</text>
</comment>
<keyword evidence="2" id="KW-1185">Reference proteome</keyword>
<dbReference type="AlphaFoldDB" id="A0A540M959"/>
<protein>
    <submittedName>
        <fullName evidence="1">Uncharacterized protein</fullName>
    </submittedName>
</protein>
<reference evidence="1 2" key="1">
    <citation type="journal article" date="2019" name="G3 (Bethesda)">
        <title>Sequencing of a Wild Apple (Malus baccata) Genome Unravels the Differences Between Cultivated and Wild Apple Species Regarding Disease Resistance and Cold Tolerance.</title>
        <authorList>
            <person name="Chen X."/>
        </authorList>
    </citation>
    <scope>NUCLEOTIDE SEQUENCE [LARGE SCALE GENOMIC DNA]</scope>
    <source>
        <strain evidence="2">cv. Shandingzi</strain>
        <tissue evidence="1">Leaves</tissue>
    </source>
</reference>
<dbReference type="EMBL" id="VIEB01000319">
    <property type="protein sequence ID" value="TQD95284.1"/>
    <property type="molecule type" value="Genomic_DNA"/>
</dbReference>
<dbReference type="Proteomes" id="UP000315295">
    <property type="component" value="Unassembled WGS sequence"/>
</dbReference>
<sequence length="110" mass="12683">MGQVLKQKKNISSSRGRLLQEDATAAAALAVIFEYEGSPENFKARFRFSERSWDLRSLFRSATTRHQHLHPKSVYIISPVHTVNHSEEGFFLYSVIARYRGCGNTHPWPY</sequence>
<proteinExistence type="predicted"/>
<gene>
    <name evidence="1" type="ORF">C1H46_019076</name>
</gene>
<accession>A0A540M959</accession>